<evidence type="ECO:0000313" key="2">
    <source>
        <dbReference type="EMBL" id="AEV31064.1"/>
    </source>
</evidence>
<accession>G8R553</accession>
<dbReference type="OrthoDB" id="978692at2"/>
<dbReference type="KEGG" id="oho:Oweho_0040"/>
<dbReference type="HOGENOM" id="CLU_108900_0_0_10"/>
<feature type="signal peptide" evidence="1">
    <location>
        <begin position="1"/>
        <end position="28"/>
    </location>
</feature>
<keyword evidence="3" id="KW-1185">Reference proteome</keyword>
<evidence type="ECO:0000313" key="3">
    <source>
        <dbReference type="Proteomes" id="UP000005631"/>
    </source>
</evidence>
<organism evidence="2 3">
    <name type="scientific">Owenweeksia hongkongensis (strain DSM 17368 / CIP 108786 / JCM 12287 / NRRL B-23963 / UST20020801)</name>
    <dbReference type="NCBI Taxonomy" id="926562"/>
    <lineage>
        <taxon>Bacteria</taxon>
        <taxon>Pseudomonadati</taxon>
        <taxon>Bacteroidota</taxon>
        <taxon>Flavobacteriia</taxon>
        <taxon>Flavobacteriales</taxon>
        <taxon>Owenweeksiaceae</taxon>
        <taxon>Owenweeksia</taxon>
    </lineage>
</organism>
<proteinExistence type="predicted"/>
<gene>
    <name evidence="2" type="ordered locus">Oweho_0040</name>
</gene>
<name>G8R553_OWEHD</name>
<dbReference type="RefSeq" id="WP_014200425.1">
    <property type="nucleotide sequence ID" value="NC_016599.1"/>
</dbReference>
<sequence>MKNFYSSKLILKLLLAALISVFSLDLSGQTAEETESFFHSFTVGIGHTMVAKGIEAGDKKWLALPSWALDYNYRINPKWGVGIQNEIILSDFEVETFDNERVISRSKPFSSIAVLGYYPWREVMVFMGAGAEVAKEESFVLLRLGAEPAWEISERFSLVLGLTYDFKIEGYDSFGLSLGVEYKF</sequence>
<dbReference type="EMBL" id="CP003156">
    <property type="protein sequence ID" value="AEV31064.1"/>
    <property type="molecule type" value="Genomic_DNA"/>
</dbReference>
<dbReference type="SUPFAM" id="SSF56925">
    <property type="entry name" value="OMPA-like"/>
    <property type="match status" value="1"/>
</dbReference>
<dbReference type="eggNOG" id="ENOG5032QYH">
    <property type="taxonomic scope" value="Bacteria"/>
</dbReference>
<dbReference type="InterPro" id="IPR011250">
    <property type="entry name" value="OMP/PagP_B-barrel"/>
</dbReference>
<protein>
    <recommendedName>
        <fullName evidence="4">Outer membrane protein beta-barrel domain-containing protein</fullName>
    </recommendedName>
</protein>
<dbReference type="Proteomes" id="UP000005631">
    <property type="component" value="Chromosome"/>
</dbReference>
<keyword evidence="1" id="KW-0732">Signal</keyword>
<evidence type="ECO:0008006" key="4">
    <source>
        <dbReference type="Google" id="ProtNLM"/>
    </source>
</evidence>
<evidence type="ECO:0000256" key="1">
    <source>
        <dbReference type="SAM" id="SignalP"/>
    </source>
</evidence>
<dbReference type="AlphaFoldDB" id="G8R553"/>
<dbReference type="STRING" id="926562.Oweho_0040"/>
<feature type="chain" id="PRO_5003515520" description="Outer membrane protein beta-barrel domain-containing protein" evidence="1">
    <location>
        <begin position="29"/>
        <end position="184"/>
    </location>
</feature>
<reference evidence="2 3" key="1">
    <citation type="journal article" date="2012" name="Stand. Genomic Sci.">
        <title>Genome sequence of the orange-pigmented seawater bacterium Owenweeksia hongkongensis type strain (UST20020801(T)).</title>
        <authorList>
            <person name="Riedel T."/>
            <person name="Held B."/>
            <person name="Nolan M."/>
            <person name="Lucas S."/>
            <person name="Lapidus A."/>
            <person name="Tice H."/>
            <person name="Del Rio T.G."/>
            <person name="Cheng J.F."/>
            <person name="Han C."/>
            <person name="Tapia R."/>
            <person name="Goodwin L.A."/>
            <person name="Pitluck S."/>
            <person name="Liolios K."/>
            <person name="Mavromatis K."/>
            <person name="Pagani I."/>
            <person name="Ivanova N."/>
            <person name="Mikhailova N."/>
            <person name="Pati A."/>
            <person name="Chen A."/>
            <person name="Palaniappan K."/>
            <person name="Rohde M."/>
            <person name="Tindall B.J."/>
            <person name="Detter J.C."/>
            <person name="Goker M."/>
            <person name="Woyke T."/>
            <person name="Bristow J."/>
            <person name="Eisen J.A."/>
            <person name="Markowitz V."/>
            <person name="Hugenholtz P."/>
            <person name="Klenk H.P."/>
            <person name="Kyrpides N.C."/>
        </authorList>
    </citation>
    <scope>NUCLEOTIDE SEQUENCE</scope>
    <source>
        <strain evidence="3">DSM 17368 / JCM 12287 / NRRL B-23963</strain>
    </source>
</reference>